<evidence type="ECO:0000313" key="8">
    <source>
        <dbReference type="EMBL" id="QNH62099.1"/>
    </source>
</evidence>
<dbReference type="KEGG" id="hsk:H4317_18445"/>
<dbReference type="GO" id="GO:0042597">
    <property type="term" value="C:periplasmic space"/>
    <property type="evidence" value="ECO:0007669"/>
    <property type="project" value="UniProtKB-SubCell"/>
</dbReference>
<proteinExistence type="predicted"/>
<dbReference type="Proteomes" id="UP000515489">
    <property type="component" value="Chromosome"/>
</dbReference>
<keyword evidence="9" id="KW-1185">Reference proteome</keyword>
<comment type="subcellular location">
    <subcellularLocation>
        <location evidence="1">Periplasm</location>
    </subcellularLocation>
</comment>
<accession>A0A7G7W6V6</accession>
<comment type="pathway">
    <text evidence="2">Glycan biosynthesis; alginate biosynthesis.</text>
</comment>
<evidence type="ECO:0000256" key="4">
    <source>
        <dbReference type="ARBA" id="ARBA00022729"/>
    </source>
</evidence>
<dbReference type="UniPathway" id="UPA00286"/>
<dbReference type="InterPro" id="IPR031811">
    <property type="entry name" value="ALGX/ALGJ_SGNH-like"/>
</dbReference>
<dbReference type="RefSeq" id="WP_185888016.1">
    <property type="nucleotide sequence ID" value="NZ_CP060202.1"/>
</dbReference>
<evidence type="ECO:0000256" key="6">
    <source>
        <dbReference type="ARBA" id="ARBA00022841"/>
    </source>
</evidence>
<keyword evidence="4" id="KW-0732">Signal</keyword>
<dbReference type="Pfam" id="PF16822">
    <property type="entry name" value="ALGX"/>
    <property type="match status" value="1"/>
</dbReference>
<evidence type="ECO:0000313" key="9">
    <source>
        <dbReference type="Proteomes" id="UP000515489"/>
    </source>
</evidence>
<name>A0A7G7W6V6_9BACT</name>
<dbReference type="GO" id="GO:0016788">
    <property type="term" value="F:hydrolase activity, acting on ester bonds"/>
    <property type="evidence" value="ECO:0007669"/>
    <property type="project" value="UniProtKB-ARBA"/>
</dbReference>
<dbReference type="Gene3D" id="3.40.50.1110">
    <property type="entry name" value="SGNH hydrolase"/>
    <property type="match status" value="1"/>
</dbReference>
<evidence type="ECO:0000256" key="1">
    <source>
        <dbReference type="ARBA" id="ARBA00004418"/>
    </source>
</evidence>
<keyword evidence="5" id="KW-0574">Periplasm</keyword>
<feature type="domain" description="AlgX/AlgJ SGNH hydrolase-like" evidence="7">
    <location>
        <begin position="121"/>
        <end position="316"/>
    </location>
</feature>
<dbReference type="AlphaFoldDB" id="A0A7G7W6V6"/>
<keyword evidence="3" id="KW-0808">Transferase</keyword>
<organism evidence="8 9">
    <name type="scientific">Hymenobacter sediminicola</name>
    <dbReference type="NCBI Taxonomy" id="2761579"/>
    <lineage>
        <taxon>Bacteria</taxon>
        <taxon>Pseudomonadati</taxon>
        <taxon>Bacteroidota</taxon>
        <taxon>Cytophagia</taxon>
        <taxon>Cytophagales</taxon>
        <taxon>Hymenobacteraceae</taxon>
        <taxon>Hymenobacter</taxon>
    </lineage>
</organism>
<sequence>MGSSVSVWLKRVLLGLLLAMLLLPALQSRLQLIHTEELGGYAEKAPHPDFTSEGLLDNSYQPALEKYVEDRIGFRELLIRIRNQVAYSVFRVSKANKVLIGNDDILLDETAIRAYLGQDFKGENEIRRNVRRLKAVQDTLAKHNILLVFAITPDKANFYADQFPGYFLHQPRSTSNYTAYAREMQAKGVNLIDLAAVFQQWKDTASYPLFPRGGIHWSGYGLTLAADTLFRYIEQRGNLDLPDFRTTGRDVLDDTRDTDNDVAKAMNLLVPQKPFRMAYPRVEFEEPKPGQQKPDLLLVGDSFGWSLISFYPYLPKLFNEKFQYWYYNRAVGEGNPTEPGGPPVERELDRKAEMLKQRVILLLYTQHNLGAFDQGFSANAYDIFYPLTDADQTRIKAIEERLKQSTALQDSLWQQANAINRDYNELLREKALQQYELVRP</sequence>
<dbReference type="GO" id="GO:0016740">
    <property type="term" value="F:transferase activity"/>
    <property type="evidence" value="ECO:0007669"/>
    <property type="project" value="UniProtKB-KW"/>
</dbReference>
<keyword evidence="6" id="KW-0016">Alginate biosynthesis</keyword>
<dbReference type="SUPFAM" id="SSF52266">
    <property type="entry name" value="SGNH hydrolase"/>
    <property type="match status" value="1"/>
</dbReference>
<reference evidence="8 9" key="1">
    <citation type="submission" date="2020-08" db="EMBL/GenBank/DDBJ databases">
        <title>Hymenobacter sp. S2-20-2 genome sequencing.</title>
        <authorList>
            <person name="Jin L."/>
        </authorList>
    </citation>
    <scope>NUCLEOTIDE SEQUENCE [LARGE SCALE GENOMIC DNA]</scope>
    <source>
        <strain evidence="8 9">S2-20-2</strain>
    </source>
</reference>
<evidence type="ECO:0000259" key="7">
    <source>
        <dbReference type="Pfam" id="PF16822"/>
    </source>
</evidence>
<gene>
    <name evidence="8" type="ORF">H4317_18445</name>
</gene>
<dbReference type="InterPro" id="IPR036514">
    <property type="entry name" value="SGNH_hydro_sf"/>
</dbReference>
<dbReference type="GO" id="GO:0042121">
    <property type="term" value="P:alginic acid biosynthetic process"/>
    <property type="evidence" value="ECO:0007669"/>
    <property type="project" value="UniProtKB-UniPathway"/>
</dbReference>
<evidence type="ECO:0000256" key="2">
    <source>
        <dbReference type="ARBA" id="ARBA00005182"/>
    </source>
</evidence>
<evidence type="ECO:0000256" key="3">
    <source>
        <dbReference type="ARBA" id="ARBA00022679"/>
    </source>
</evidence>
<protein>
    <recommendedName>
        <fullName evidence="7">AlgX/AlgJ SGNH hydrolase-like domain-containing protein</fullName>
    </recommendedName>
</protein>
<evidence type="ECO:0000256" key="5">
    <source>
        <dbReference type="ARBA" id="ARBA00022764"/>
    </source>
</evidence>
<dbReference type="EMBL" id="CP060202">
    <property type="protein sequence ID" value="QNH62099.1"/>
    <property type="molecule type" value="Genomic_DNA"/>
</dbReference>